<organism evidence="1 2">
    <name type="scientific">Sphingomonas jejuensis</name>
    <dbReference type="NCBI Taxonomy" id="904715"/>
    <lineage>
        <taxon>Bacteria</taxon>
        <taxon>Pseudomonadati</taxon>
        <taxon>Pseudomonadota</taxon>
        <taxon>Alphaproteobacteria</taxon>
        <taxon>Sphingomonadales</taxon>
        <taxon>Sphingomonadaceae</taxon>
        <taxon>Sphingomonas</taxon>
    </lineage>
</organism>
<accession>A0ABX0XJ64</accession>
<sequence>MIAVALGALLFAVEPAVLFAQAVGVRVRTQRSLIRVPVPRGPPPRPERWREQRGPRCVAVDSLAGAHVNRDNSVDLILRGGGRVRARLDGSCPAMDLYSGFYVRPGRDGMVCADRDGFRSRSGGACEIDGFRRLVPDDRRRRDRR</sequence>
<dbReference type="EMBL" id="JAATJE010000001">
    <property type="protein sequence ID" value="NJC33203.1"/>
    <property type="molecule type" value="Genomic_DNA"/>
</dbReference>
<protein>
    <submittedName>
        <fullName evidence="1">Uncharacterized protein</fullName>
    </submittedName>
</protein>
<reference evidence="1 2" key="1">
    <citation type="submission" date="2020-03" db="EMBL/GenBank/DDBJ databases">
        <title>Genomic Encyclopedia of Type Strains, Phase IV (KMG-IV): sequencing the most valuable type-strain genomes for metagenomic binning, comparative biology and taxonomic classification.</title>
        <authorList>
            <person name="Goeker M."/>
        </authorList>
    </citation>
    <scope>NUCLEOTIDE SEQUENCE [LARGE SCALE GENOMIC DNA]</scope>
    <source>
        <strain evidence="1 2">DSM 27651</strain>
    </source>
</reference>
<dbReference type="Proteomes" id="UP000734218">
    <property type="component" value="Unassembled WGS sequence"/>
</dbReference>
<evidence type="ECO:0000313" key="1">
    <source>
        <dbReference type="EMBL" id="NJC33203.1"/>
    </source>
</evidence>
<keyword evidence="2" id="KW-1185">Reference proteome</keyword>
<gene>
    <name evidence="1" type="ORF">GGR88_000677</name>
</gene>
<dbReference type="RefSeq" id="WP_245196426.1">
    <property type="nucleotide sequence ID" value="NZ_JAATJE010000001.1"/>
</dbReference>
<evidence type="ECO:0000313" key="2">
    <source>
        <dbReference type="Proteomes" id="UP000734218"/>
    </source>
</evidence>
<proteinExistence type="predicted"/>
<name>A0ABX0XJ64_9SPHN</name>
<comment type="caution">
    <text evidence="1">The sequence shown here is derived from an EMBL/GenBank/DDBJ whole genome shotgun (WGS) entry which is preliminary data.</text>
</comment>